<protein>
    <submittedName>
        <fullName evidence="1">Uncharacterized protein</fullName>
    </submittedName>
</protein>
<sequence length="61" mass="7143">MEVKILTYISPQAVKDSGNIIVLLQKLRYNNRYPWRQPGIYGIRSAVFFNCVVMLCLRDHT</sequence>
<dbReference type="GeneID" id="28991961"/>
<dbReference type="RefSeq" id="XP_018293539.1">
    <property type="nucleotide sequence ID" value="XM_018431055.1"/>
</dbReference>
<dbReference type="Proteomes" id="UP000077315">
    <property type="component" value="Unassembled WGS sequence"/>
</dbReference>
<gene>
    <name evidence="1" type="ORF">PHYBLDRAFT_143746</name>
</gene>
<accession>A0A167NAJ1</accession>
<organism evidence="1 2">
    <name type="scientific">Phycomyces blakesleeanus (strain ATCC 8743b / DSM 1359 / FGSC 10004 / NBRC 33097 / NRRL 1555)</name>
    <dbReference type="NCBI Taxonomy" id="763407"/>
    <lineage>
        <taxon>Eukaryota</taxon>
        <taxon>Fungi</taxon>
        <taxon>Fungi incertae sedis</taxon>
        <taxon>Mucoromycota</taxon>
        <taxon>Mucoromycotina</taxon>
        <taxon>Mucoromycetes</taxon>
        <taxon>Mucorales</taxon>
        <taxon>Phycomycetaceae</taxon>
        <taxon>Phycomyces</taxon>
    </lineage>
</organism>
<evidence type="ECO:0000313" key="2">
    <source>
        <dbReference type="Proteomes" id="UP000077315"/>
    </source>
</evidence>
<proteinExistence type="predicted"/>
<dbReference type="InParanoid" id="A0A167NAJ1"/>
<name>A0A167NAJ1_PHYB8</name>
<reference evidence="2" key="1">
    <citation type="submission" date="2015-06" db="EMBL/GenBank/DDBJ databases">
        <title>Expansion of signal transduction pathways in fungi by whole-genome duplication.</title>
        <authorList>
            <consortium name="DOE Joint Genome Institute"/>
            <person name="Corrochano L.M."/>
            <person name="Kuo A."/>
            <person name="Marcet-Houben M."/>
            <person name="Polaino S."/>
            <person name="Salamov A."/>
            <person name="Villalobos J.M."/>
            <person name="Alvarez M.I."/>
            <person name="Avalos J."/>
            <person name="Benito E.P."/>
            <person name="Benoit I."/>
            <person name="Burger G."/>
            <person name="Camino L.P."/>
            <person name="Canovas D."/>
            <person name="Cerda-Olmedo E."/>
            <person name="Cheng J.-F."/>
            <person name="Dominguez A."/>
            <person name="Elias M."/>
            <person name="Eslava A.P."/>
            <person name="Glaser F."/>
            <person name="Grimwood J."/>
            <person name="Gutierrez G."/>
            <person name="Heitman J."/>
            <person name="Henrissat B."/>
            <person name="Iturriaga E.A."/>
            <person name="Lang B.F."/>
            <person name="Lavin J.L."/>
            <person name="Lee S."/>
            <person name="Li W."/>
            <person name="Lindquist E."/>
            <person name="Lopez-Garcia S."/>
            <person name="Luque E.M."/>
            <person name="Marcos A.T."/>
            <person name="Martin J."/>
            <person name="McCluskey K."/>
            <person name="Medina H.R."/>
            <person name="Miralles-Duran A."/>
            <person name="Miyazaki A."/>
            <person name="Munoz-Torres E."/>
            <person name="Oguiza J.A."/>
            <person name="Ohm R."/>
            <person name="Olmedo M."/>
            <person name="Orejas M."/>
            <person name="Ortiz-Castellanos L."/>
            <person name="Pisabarro A.G."/>
            <person name="Rodriguez-Romero J."/>
            <person name="Ruiz-Herrera J."/>
            <person name="Ruiz-Vazquez R."/>
            <person name="Sanz C."/>
            <person name="Schackwitz W."/>
            <person name="Schmutz J."/>
            <person name="Shahriari M."/>
            <person name="Shelest E."/>
            <person name="Silva-Franco F."/>
            <person name="Soanes D."/>
            <person name="Syed K."/>
            <person name="Tagua V.G."/>
            <person name="Talbot N.J."/>
            <person name="Thon M."/>
            <person name="De vries R.P."/>
            <person name="Wiebenga A."/>
            <person name="Yadav J.S."/>
            <person name="Braun E.L."/>
            <person name="Baker S."/>
            <person name="Garre V."/>
            <person name="Horwitz B."/>
            <person name="Torres-Martinez S."/>
            <person name="Idnurm A."/>
            <person name="Herrera-Estrella A."/>
            <person name="Gabaldon T."/>
            <person name="Grigoriev I.V."/>
        </authorList>
    </citation>
    <scope>NUCLEOTIDE SEQUENCE [LARGE SCALE GENOMIC DNA]</scope>
    <source>
        <strain evidence="2">NRRL 1555(-)</strain>
    </source>
</reference>
<dbReference type="EMBL" id="KV440977">
    <property type="protein sequence ID" value="OAD75499.1"/>
    <property type="molecule type" value="Genomic_DNA"/>
</dbReference>
<keyword evidence="2" id="KW-1185">Reference proteome</keyword>
<evidence type="ECO:0000313" key="1">
    <source>
        <dbReference type="EMBL" id="OAD75499.1"/>
    </source>
</evidence>
<dbReference type="AlphaFoldDB" id="A0A167NAJ1"/>
<dbReference type="VEuPathDB" id="FungiDB:PHYBLDRAFT_143746"/>